<protein>
    <submittedName>
        <fullName evidence="2">Uncharacterized protein</fullName>
    </submittedName>
</protein>
<organism evidence="2 3">
    <name type="scientific">Ustilaginoidea virens</name>
    <name type="common">Rice false smut fungus</name>
    <name type="synonym">Villosiclava virens</name>
    <dbReference type="NCBI Taxonomy" id="1159556"/>
    <lineage>
        <taxon>Eukaryota</taxon>
        <taxon>Fungi</taxon>
        <taxon>Dikarya</taxon>
        <taxon>Ascomycota</taxon>
        <taxon>Pezizomycotina</taxon>
        <taxon>Sordariomycetes</taxon>
        <taxon>Hypocreomycetidae</taxon>
        <taxon>Hypocreales</taxon>
        <taxon>Clavicipitaceae</taxon>
        <taxon>Ustilaginoidea</taxon>
    </lineage>
</organism>
<evidence type="ECO:0000313" key="2">
    <source>
        <dbReference type="EMBL" id="GAO13922.1"/>
    </source>
</evidence>
<dbReference type="EMBL" id="BBTG02000018">
    <property type="protein sequence ID" value="GAO13922.1"/>
    <property type="molecule type" value="Genomic_DNA"/>
</dbReference>
<dbReference type="AlphaFoldDB" id="A0A1B5KSM9"/>
<name>A0A1B5KSM9_USTVR</name>
<reference evidence="3" key="1">
    <citation type="journal article" date="2016" name="Genome Announc.">
        <title>Genome sequence of Ustilaginoidea virens IPU010, a rice pathogenic fungus causing false smut.</title>
        <authorList>
            <person name="Kumagai T."/>
            <person name="Ishii T."/>
            <person name="Terai G."/>
            <person name="Umemura M."/>
            <person name="Machida M."/>
            <person name="Asai K."/>
        </authorList>
    </citation>
    <scope>NUCLEOTIDE SEQUENCE [LARGE SCALE GENOMIC DNA]</scope>
    <source>
        <strain evidence="3">IPU010</strain>
    </source>
</reference>
<comment type="caution">
    <text evidence="2">The sequence shown here is derived from an EMBL/GenBank/DDBJ whole genome shotgun (WGS) entry which is preliminary data.</text>
</comment>
<gene>
    <name evidence="2" type="ORF">UVI_02034790</name>
</gene>
<sequence length="60" mass="6504">MGTSKASKASKASKISKVSQVSQVSKSRILLSQLLYRKHMSKPRWTLGGQDTAARARGEA</sequence>
<accession>A0A1B5KSM9</accession>
<evidence type="ECO:0000313" key="3">
    <source>
        <dbReference type="Proteomes" id="UP000054053"/>
    </source>
</evidence>
<evidence type="ECO:0000256" key="1">
    <source>
        <dbReference type="SAM" id="MobiDB-lite"/>
    </source>
</evidence>
<proteinExistence type="predicted"/>
<feature type="region of interest" description="Disordered" evidence="1">
    <location>
        <begin position="1"/>
        <end position="25"/>
    </location>
</feature>
<dbReference type="Proteomes" id="UP000054053">
    <property type="component" value="Unassembled WGS sequence"/>
</dbReference>